<accession>A0A1G2K7U9</accession>
<protein>
    <submittedName>
        <fullName evidence="2">Uncharacterized protein</fullName>
    </submittedName>
</protein>
<gene>
    <name evidence="2" type="ORF">A2633_05370</name>
</gene>
<evidence type="ECO:0000313" key="2">
    <source>
        <dbReference type="EMBL" id="OGZ94498.1"/>
    </source>
</evidence>
<sequence>MVSPFAKASEGQASRYFYYNTFFCSILKIVRTPVVKQSLLRGTAHFGPRQTQGEPACQQAGKPPRLSACVPAQAGLTASEFAQGRRTPARVQRAGGSAQEGSRTDACPVPILGKNSLIRRC</sequence>
<organism evidence="2 3">
    <name type="scientific">Candidatus Sungbacteria bacterium RIFCSPHIGHO2_01_FULL_47_32</name>
    <dbReference type="NCBI Taxonomy" id="1802264"/>
    <lineage>
        <taxon>Bacteria</taxon>
        <taxon>Candidatus Sungiibacteriota</taxon>
    </lineage>
</organism>
<proteinExistence type="predicted"/>
<feature type="region of interest" description="Disordered" evidence="1">
    <location>
        <begin position="45"/>
        <end position="64"/>
    </location>
</feature>
<dbReference type="Proteomes" id="UP000177152">
    <property type="component" value="Unassembled WGS sequence"/>
</dbReference>
<dbReference type="EMBL" id="MHQC01000034">
    <property type="protein sequence ID" value="OGZ94498.1"/>
    <property type="molecule type" value="Genomic_DNA"/>
</dbReference>
<name>A0A1G2K7U9_9BACT</name>
<evidence type="ECO:0000313" key="3">
    <source>
        <dbReference type="Proteomes" id="UP000177152"/>
    </source>
</evidence>
<feature type="region of interest" description="Disordered" evidence="1">
    <location>
        <begin position="81"/>
        <end position="105"/>
    </location>
</feature>
<reference evidence="2 3" key="1">
    <citation type="journal article" date="2016" name="Nat. Commun.">
        <title>Thousands of microbial genomes shed light on interconnected biogeochemical processes in an aquifer system.</title>
        <authorList>
            <person name="Anantharaman K."/>
            <person name="Brown C.T."/>
            <person name="Hug L.A."/>
            <person name="Sharon I."/>
            <person name="Castelle C.J."/>
            <person name="Probst A.J."/>
            <person name="Thomas B.C."/>
            <person name="Singh A."/>
            <person name="Wilkins M.J."/>
            <person name="Karaoz U."/>
            <person name="Brodie E.L."/>
            <person name="Williams K.H."/>
            <person name="Hubbard S.S."/>
            <person name="Banfield J.F."/>
        </authorList>
    </citation>
    <scope>NUCLEOTIDE SEQUENCE [LARGE SCALE GENOMIC DNA]</scope>
</reference>
<evidence type="ECO:0000256" key="1">
    <source>
        <dbReference type="SAM" id="MobiDB-lite"/>
    </source>
</evidence>
<dbReference type="AlphaFoldDB" id="A0A1G2K7U9"/>
<comment type="caution">
    <text evidence="2">The sequence shown here is derived from an EMBL/GenBank/DDBJ whole genome shotgun (WGS) entry which is preliminary data.</text>
</comment>